<dbReference type="GO" id="GO:0016491">
    <property type="term" value="F:oxidoreductase activity"/>
    <property type="evidence" value="ECO:0007669"/>
    <property type="project" value="TreeGrafter"/>
</dbReference>
<feature type="domain" description="S-layer family duplication" evidence="2">
    <location>
        <begin position="702"/>
        <end position="790"/>
    </location>
</feature>
<dbReference type="EMBL" id="FZMP01000038">
    <property type="protein sequence ID" value="SNQ59763.1"/>
    <property type="molecule type" value="Genomic_DNA"/>
</dbReference>
<feature type="domain" description="S-layer family duplication" evidence="2">
    <location>
        <begin position="834"/>
        <end position="919"/>
    </location>
</feature>
<evidence type="ECO:0000256" key="1">
    <source>
        <dbReference type="ARBA" id="ARBA00022729"/>
    </source>
</evidence>
<evidence type="ECO:0000313" key="4">
    <source>
        <dbReference type="Proteomes" id="UP000218615"/>
    </source>
</evidence>
<dbReference type="AlphaFoldDB" id="A0A284VKK8"/>
<dbReference type="PANTHER" id="PTHR35038">
    <property type="entry name" value="DISSIMILATORY SULFITE REDUCTASE SIRA"/>
    <property type="match status" value="1"/>
</dbReference>
<evidence type="ECO:0000313" key="3">
    <source>
        <dbReference type="EMBL" id="SNQ59763.1"/>
    </source>
</evidence>
<dbReference type="PANTHER" id="PTHR35038:SF8">
    <property type="entry name" value="C-TYPE POLYHEME CYTOCHROME OMCC"/>
    <property type="match status" value="1"/>
</dbReference>
<keyword evidence="1" id="KW-0732">Signal</keyword>
<reference evidence="4" key="1">
    <citation type="submission" date="2017-06" db="EMBL/GenBank/DDBJ databases">
        <authorList>
            <person name="Cremers G."/>
        </authorList>
    </citation>
    <scope>NUCLEOTIDE SEQUENCE [LARGE SCALE GENOMIC DNA]</scope>
</reference>
<gene>
    <name evidence="3" type="ORF">MNV_1320004</name>
</gene>
<protein>
    <recommendedName>
        <fullName evidence="2">S-layer family duplication domain-containing protein</fullName>
    </recommendedName>
</protein>
<accession>A0A284VKK8</accession>
<proteinExistence type="predicted"/>
<organism evidence="3 4">
    <name type="scientific">Candidatus Methanoperedens nitratireducens</name>
    <dbReference type="NCBI Taxonomy" id="1392998"/>
    <lineage>
        <taxon>Archaea</taxon>
        <taxon>Methanobacteriati</taxon>
        <taxon>Methanobacteriota</taxon>
        <taxon>Stenosarchaea group</taxon>
        <taxon>Methanomicrobia</taxon>
        <taxon>Methanosarcinales</taxon>
        <taxon>ANME-2 cluster</taxon>
        <taxon>Candidatus Methanoperedentaceae</taxon>
        <taxon>Candidatus Methanoperedens</taxon>
    </lineage>
</organism>
<evidence type="ECO:0000259" key="2">
    <source>
        <dbReference type="Pfam" id="PF07752"/>
    </source>
</evidence>
<dbReference type="SUPFAM" id="SSF48695">
    <property type="entry name" value="Multiheme cytochromes"/>
    <property type="match status" value="1"/>
</dbReference>
<dbReference type="InterPro" id="IPR006457">
    <property type="entry name" value="S_layer-rel_Mac"/>
</dbReference>
<sequence>MVIVITEKFAIFVFVLMFFPVYAMGSNLSYDLNTSNLPIHDNSINTPINHTHSNTTENSSNLSAHVHADQTLTATFIQNNTAEGVTVALEDYKKNNPSTTPLPGLSIRFFKINTQNISYKSIIVNVAYCEMELNGTDEGHLAVFRYETNSSTWTMLPTEVNREDNTLRASMDSLSLFAVSSHSENTTAHTHNDTSRMEDSIPHNCTEMNDRSLSASFIAPEKVEITLEVESENSSDSSLPGYPIKFFRIGARNLSYSRVDVEVVYSDAVLNGTNESNLSISHYTNSTWVMIPTEILEDKNTLKASVESLSLFAISTTSGTGTGMSMGTISDCLRCHGSSNTASDGGVMEEMGGMGGMGESVPKVDISIMNLSIHSNLNNASSNLNQACWACHSNSTTPPTRHPPMHRASALDCSACHLSGIGKFSPPRTTEHTTHAVNITVNATCQLCHGKSEMVNLNGSTVNSTISHYGKNRIDLVDLNKTGTNCSYCHQNPASEFSDVFNNASRINITHNGNLNCSSCHGTGRLHDSNLMNMEGYKLSDCTQCHGTGGFALNKVSESAINQSIHANLNSADISLNRACWTCHSNLTAAPQAHPDIAEPPNACSTCHIDENLNLTKKLKPNHLTQHIPQGSQIKVPVACTFCHSNDAIASGKTINSTVSHYGEYPGVETKDCVSCHLNEDIGRRWGSPPDPRDTISLARVEKKLVSDEIWRLNQNYSIAVSGIDKEGQSAWLELYYNGKLIRKDLVPEGGSFKYDAKIEQSSFNKTFIDLRIADIFYGGNVSLISFSGIVPRRTHTETSSIQCYACHVKDYRPDKPDGYRYFVLKKENQNVTLNKLDIDFTSTDKKAMSSNESWDLGSGYELSIKDFSPNRDYVWLVLAKDGNIVKEDFVREGEYFTYNATLNGIDITMFRLKIANLFVKG</sequence>
<dbReference type="Pfam" id="PF07752">
    <property type="entry name" value="S-layer"/>
    <property type="match status" value="2"/>
</dbReference>
<dbReference type="Proteomes" id="UP000218615">
    <property type="component" value="Unassembled WGS sequence"/>
</dbReference>
<dbReference type="InterPro" id="IPR051829">
    <property type="entry name" value="Multiheme_Cytochr_ET"/>
</dbReference>
<name>A0A284VKK8_9EURY</name>
<dbReference type="Gene3D" id="3.90.10.10">
    <property type="entry name" value="Cytochrome C3"/>
    <property type="match status" value="1"/>
</dbReference>
<dbReference type="Gene3D" id="2.60.98.40">
    <property type="match status" value="2"/>
</dbReference>
<keyword evidence="4" id="KW-1185">Reference proteome</keyword>
<dbReference type="InterPro" id="IPR036280">
    <property type="entry name" value="Multihaem_cyt_sf"/>
</dbReference>